<name>A0ABQ8S095_PERAM</name>
<organism evidence="1 2">
    <name type="scientific">Periplaneta americana</name>
    <name type="common">American cockroach</name>
    <name type="synonym">Blatta americana</name>
    <dbReference type="NCBI Taxonomy" id="6978"/>
    <lineage>
        <taxon>Eukaryota</taxon>
        <taxon>Metazoa</taxon>
        <taxon>Ecdysozoa</taxon>
        <taxon>Arthropoda</taxon>
        <taxon>Hexapoda</taxon>
        <taxon>Insecta</taxon>
        <taxon>Pterygota</taxon>
        <taxon>Neoptera</taxon>
        <taxon>Polyneoptera</taxon>
        <taxon>Dictyoptera</taxon>
        <taxon>Blattodea</taxon>
        <taxon>Blattoidea</taxon>
        <taxon>Blattidae</taxon>
        <taxon>Blattinae</taxon>
        <taxon>Periplaneta</taxon>
    </lineage>
</organism>
<keyword evidence="2" id="KW-1185">Reference proteome</keyword>
<comment type="caution">
    <text evidence="1">The sequence shown here is derived from an EMBL/GenBank/DDBJ whole genome shotgun (WGS) entry which is preliminary data.</text>
</comment>
<dbReference type="PANTHER" id="PTHR47326:SF1">
    <property type="entry name" value="HTH PSQ-TYPE DOMAIN-CONTAINING PROTEIN"/>
    <property type="match status" value="1"/>
</dbReference>
<proteinExistence type="predicted"/>
<protein>
    <submittedName>
        <fullName evidence="1">Uncharacterized protein</fullName>
    </submittedName>
</protein>
<sequence length="170" mass="19167">MVRFGASSLASTVKRHNCVYWTSENPHIYQEKAVNLPGLNVWCNLSPGLIVLFFFEGTFTGASVSLRCYSALDISHTNVFGYKLLFEFVRENASTNVKTVSTGIGESWVVSDIRNLWPPRSPDLTTPDFFLWGYLKDKVYATRPQTLDDLKHNITQEIQDIDNSPPTSGQ</sequence>
<dbReference type="EMBL" id="JAJSOF020000038">
    <property type="protein sequence ID" value="KAJ4427421.1"/>
    <property type="molecule type" value="Genomic_DNA"/>
</dbReference>
<dbReference type="PANTHER" id="PTHR47326">
    <property type="entry name" value="TRANSPOSABLE ELEMENT TC3 TRANSPOSASE-LIKE PROTEIN"/>
    <property type="match status" value="1"/>
</dbReference>
<evidence type="ECO:0000313" key="2">
    <source>
        <dbReference type="Proteomes" id="UP001148838"/>
    </source>
</evidence>
<reference evidence="1 2" key="1">
    <citation type="journal article" date="2022" name="Allergy">
        <title>Genome assembly and annotation of Periplaneta americana reveal a comprehensive cockroach allergen profile.</title>
        <authorList>
            <person name="Wang L."/>
            <person name="Xiong Q."/>
            <person name="Saelim N."/>
            <person name="Wang L."/>
            <person name="Nong W."/>
            <person name="Wan A.T."/>
            <person name="Shi M."/>
            <person name="Liu X."/>
            <person name="Cao Q."/>
            <person name="Hui J.H.L."/>
            <person name="Sookrung N."/>
            <person name="Leung T.F."/>
            <person name="Tungtrongchitr A."/>
            <person name="Tsui S.K.W."/>
        </authorList>
    </citation>
    <scope>NUCLEOTIDE SEQUENCE [LARGE SCALE GENOMIC DNA]</scope>
    <source>
        <strain evidence="1">PWHHKU_190912</strain>
    </source>
</reference>
<dbReference type="Proteomes" id="UP001148838">
    <property type="component" value="Unassembled WGS sequence"/>
</dbReference>
<dbReference type="InterPro" id="IPR036397">
    <property type="entry name" value="RNaseH_sf"/>
</dbReference>
<evidence type="ECO:0000313" key="1">
    <source>
        <dbReference type="EMBL" id="KAJ4427421.1"/>
    </source>
</evidence>
<gene>
    <name evidence="1" type="ORF">ANN_25043</name>
</gene>
<dbReference type="Gene3D" id="3.30.420.10">
    <property type="entry name" value="Ribonuclease H-like superfamily/Ribonuclease H"/>
    <property type="match status" value="1"/>
</dbReference>
<accession>A0ABQ8S095</accession>